<proteinExistence type="predicted"/>
<evidence type="ECO:0000256" key="2">
    <source>
        <dbReference type="SAM" id="SignalP"/>
    </source>
</evidence>
<evidence type="ECO:0000313" key="3">
    <source>
        <dbReference type="EMBL" id="CAB3228981.1"/>
    </source>
</evidence>
<keyword evidence="2" id="KW-0732">Signal</keyword>
<name>A0A8S0Z7I2_ARCPL</name>
<sequence>MDKLKLILLKILLLTTVIVILSANTVDAKKNKKFTQHNISKEPNHKHTENNHKKLKRSAHGKSWGSKQSYGSYDLPPYLVYNKKLGAYYPYFKYPENNLRRYFKNKHYSTTNNNYNTLPRNVVNRNVK</sequence>
<dbReference type="EMBL" id="CADEBD010000284">
    <property type="protein sequence ID" value="CAB3228981.1"/>
    <property type="molecule type" value="Genomic_DNA"/>
</dbReference>
<feature type="chain" id="PRO_5035932803" evidence="2">
    <location>
        <begin position="29"/>
        <end position="128"/>
    </location>
</feature>
<protein>
    <submittedName>
        <fullName evidence="3">Uncharacterized protein</fullName>
    </submittedName>
</protein>
<feature type="signal peptide" evidence="2">
    <location>
        <begin position="1"/>
        <end position="28"/>
    </location>
</feature>
<evidence type="ECO:0000313" key="4">
    <source>
        <dbReference type="Proteomes" id="UP000494256"/>
    </source>
</evidence>
<dbReference type="AlphaFoldDB" id="A0A8S0Z7I2"/>
<reference evidence="3 4" key="1">
    <citation type="submission" date="2020-04" db="EMBL/GenBank/DDBJ databases">
        <authorList>
            <person name="Wallbank WR R."/>
            <person name="Pardo Diaz C."/>
            <person name="Kozak K."/>
            <person name="Martin S."/>
            <person name="Jiggins C."/>
            <person name="Moest M."/>
            <person name="Warren A I."/>
            <person name="Byers J.R.P. K."/>
            <person name="Montejo-Kovacevich G."/>
            <person name="Yen C E."/>
        </authorList>
    </citation>
    <scope>NUCLEOTIDE SEQUENCE [LARGE SCALE GENOMIC DNA]</scope>
</reference>
<organism evidence="3 4">
    <name type="scientific">Arctia plantaginis</name>
    <name type="common">Wood tiger moth</name>
    <name type="synonym">Phalaena plantaginis</name>
    <dbReference type="NCBI Taxonomy" id="874455"/>
    <lineage>
        <taxon>Eukaryota</taxon>
        <taxon>Metazoa</taxon>
        <taxon>Ecdysozoa</taxon>
        <taxon>Arthropoda</taxon>
        <taxon>Hexapoda</taxon>
        <taxon>Insecta</taxon>
        <taxon>Pterygota</taxon>
        <taxon>Neoptera</taxon>
        <taxon>Endopterygota</taxon>
        <taxon>Lepidoptera</taxon>
        <taxon>Glossata</taxon>
        <taxon>Ditrysia</taxon>
        <taxon>Noctuoidea</taxon>
        <taxon>Erebidae</taxon>
        <taxon>Arctiinae</taxon>
        <taxon>Arctia</taxon>
    </lineage>
</organism>
<feature type="region of interest" description="Disordered" evidence="1">
    <location>
        <begin position="34"/>
        <end position="69"/>
    </location>
</feature>
<gene>
    <name evidence="3" type="ORF">APLA_LOCUS3774</name>
</gene>
<dbReference type="Proteomes" id="UP000494256">
    <property type="component" value="Unassembled WGS sequence"/>
</dbReference>
<dbReference type="OrthoDB" id="377733at2759"/>
<evidence type="ECO:0000256" key="1">
    <source>
        <dbReference type="SAM" id="MobiDB-lite"/>
    </source>
</evidence>
<comment type="caution">
    <text evidence="3">The sequence shown here is derived from an EMBL/GenBank/DDBJ whole genome shotgun (WGS) entry which is preliminary data.</text>
</comment>
<feature type="compositionally biased region" description="Basic and acidic residues" evidence="1">
    <location>
        <begin position="39"/>
        <end position="52"/>
    </location>
</feature>
<accession>A0A8S0Z7I2</accession>